<feature type="chain" id="PRO_5011991162" description="Ig-like domain-containing protein" evidence="2">
    <location>
        <begin position="21"/>
        <end position="1998"/>
    </location>
</feature>
<dbReference type="Gene3D" id="3.30.160.710">
    <property type="match status" value="1"/>
</dbReference>
<dbReference type="Pfam" id="PF18676">
    <property type="entry name" value="MBG_2"/>
    <property type="match status" value="1"/>
</dbReference>
<accession>A0A226I2T2</accession>
<feature type="domain" description="Ig-like" evidence="3">
    <location>
        <begin position="1473"/>
        <end position="1571"/>
    </location>
</feature>
<sequence>MKKLYIILFIAFLFTGSVFAQQSTETFETESANSTSFTDNGQNFNISSQAGGTFKITDESGYGWSGSTIDNKYIDNSGTADIGVPVQFTIKTTGAFTLKSIYLFLSQSNLIPGSGNCTITGKLNGSVVFTAKAAADFNSNVTNNGFTLIDLSTYGASDNSNKIINEYTITTTGTFEYVALDAMKWEKVLCPTVTVLPASQTNLRCDGISIGAASVTASGGSGFTYNWTSFENPTENPTGNGTASVTGLSAGSWTCTVMNSCGYTGSTTFIITEPLALTLTQGTTTPVKCYGDTTGSATVNVTGGTGPYSYSWSPSGGTKATASGLGVGTYIVTVTDNNSCTKDINITIGGPTVGLTGTINTTPVSCFGGNNGTATVTPVGGTGTKTYLWSNGSTAATATGLTTGTYSVTITDANLCSKTVTGISVGTPTDALGGNVSTTAVSCFGGSNGTATVSPSGGTGTKTFSWSNGAKTATATGLIAGTYSVTITDQNGCSSTIGDIVVSQPPAALNGTPAVTNIACNGGSTGVASITPIGGTSPYTVKWNNGATTPIITGLVAGTYSVTITDANSCVRTINNIMVKQPPVLNLTSAQTNVACHGGSNGVAAVTATGGAGGYTYLWNTGAKTAAIAGLTAGTYSVTVTDDNDCSKTINNINITQPNAIDGTTSTTSVSCFGGSNGSASVTAIGGVGGYSYSWSPTGGNDAIATGLTAGTYRVTITDANSCSKTINDILVGGPTAILTATPFSQTDILCNGSATGSATVTAVGGTGTYTYAWSPSGGTAATATGLTAGTYTVTVTDSKSCSTTQSFTIIEPDALVAKPVAQTNIACNGGTTGSATVTATGGTGSYTYSWSPSGGTAATASGLAAGTYTVTVTDKNLCSTTQSFTITQPAFGLSATTASTGVSCFGGSNGTASVTVSGGTPNYSYSWAPLGGSTSFISGRPAGDYTCTITDANGCTLVKTVEIKSPAAFSATVTQTDVSCNGGSNGSATITATGATAPYSYTWLPTGGSDKTATGLAAGDYTVLVQDANTCVYNVNVKIKQPAALTTSITKTDVLCNGGATGTATVVPLGGTKPYSYVWSSGGGNKETATGLKTGYYTCTITDARGCFVSASITVDEPAALSAATSKIDATCTTSGEASVSVNGGTTPYSYEWSSGQKSAIATGLAAGNYTCVITDANGCIITKNVLINTTNTLVAIANQTNILCNGANTGSAWVVPAGAPGPFTYVWAPYGGSSETASNLTAGNYSVTITAANGCSIVKNFTLTESSALVVIPSQTNLLCHGAATGSASVNVTGGTGSYTYKWAPTGGTDATATGLTAGTYTVTITDGNLCETTQSFTITEPNPIKITINSENVSCNGESNGSATATVIGGTGTYTYAWSPSGGTAATASGLSPGNYTITVTDANNCSTTESVLITEPNVLTASIGAQIDASCNGSNNGSATVAVSGGFGTYTYSWSPSGGTAATATGLSPGTYTATVTDANNCTAKQSFTIGEPAALKVTSTQKNVTCYNADNGEATVTISGGIAPYSYKWSNSDSTTQTAQNLLKGDYVCTITDSNNCSVNQNFTITQPSNPLGLITSVPTEFTASSATLTLNASQNGIDGDLGECTSEIGLVFAAASNPKISDSKIILGSNPGTFTKIIEGLLGNTVYYVRAYSIGKFGYVNYGNEISFTTQKNILKVVAASDQTKVYGSTEPKLTYQATGFVNGDNNSIITGLLSRTAGENVGTYPITIGTLSAGANYTIDFKTSDFKITKANQVIEWNQDLAFGCNATDQVQLTASSDSGLPVSYAIENSSVAAIQGDVLKINRPGSTSIKVSQEGDQNHNPAVQITKLIEVSQSGNISQYWEDTLLFDNSDKNYSAFQWFKNGVLIPGATSQYYSEKPLKGTYSVQAKNKDGNIIKFCPLTIDGQTFSKAMKLYPNPVQSLRELTIESDYSAEELKDSRINIFDLSGKLVTTVNNVSPKVIVTAPSSTGIYVVVLSLANGQHKTINLLVR</sequence>
<keyword evidence="5" id="KW-1185">Reference proteome</keyword>
<evidence type="ECO:0000256" key="1">
    <source>
        <dbReference type="ARBA" id="ARBA00022729"/>
    </source>
</evidence>
<name>A0A226I2T2_9FLAO</name>
<comment type="caution">
    <text evidence="4">The sequence shown here is derived from an EMBL/GenBank/DDBJ whole genome shotgun (WGS) entry which is preliminary data.</text>
</comment>
<reference evidence="4 5" key="1">
    <citation type="submission" date="2016-11" db="EMBL/GenBank/DDBJ databases">
        <title>Whole genomes of Flavobacteriaceae.</title>
        <authorList>
            <person name="Stine C."/>
            <person name="Li C."/>
            <person name="Tadesse D."/>
        </authorList>
    </citation>
    <scope>NUCLEOTIDE SEQUENCE [LARGE SCALE GENOMIC DNA]</scope>
    <source>
        <strain evidence="4 5">CCUG 59446</strain>
    </source>
</reference>
<dbReference type="PROSITE" id="PS50835">
    <property type="entry name" value="IG_LIKE"/>
    <property type="match status" value="1"/>
</dbReference>
<gene>
    <name evidence="4" type="ORF">B0A75_08295</name>
</gene>
<evidence type="ECO:0000256" key="2">
    <source>
        <dbReference type="SAM" id="SignalP"/>
    </source>
</evidence>
<keyword evidence="1 2" id="KW-0732">Signal</keyword>
<dbReference type="InterPro" id="IPR041286">
    <property type="entry name" value="MBG_2"/>
</dbReference>
<organism evidence="4 5">
    <name type="scientific">Flavobacterium oncorhynchi</name>
    <dbReference type="NCBI Taxonomy" id="728056"/>
    <lineage>
        <taxon>Bacteria</taxon>
        <taxon>Pseudomonadati</taxon>
        <taxon>Bacteroidota</taxon>
        <taxon>Flavobacteriia</taxon>
        <taxon>Flavobacteriales</taxon>
        <taxon>Flavobacteriaceae</taxon>
        <taxon>Flavobacterium</taxon>
    </lineage>
</organism>
<feature type="signal peptide" evidence="2">
    <location>
        <begin position="1"/>
        <end position="20"/>
    </location>
</feature>
<dbReference type="Gene3D" id="2.40.10.10">
    <property type="entry name" value="Trypsin-like serine proteases"/>
    <property type="match status" value="6"/>
</dbReference>
<dbReference type="Gene3D" id="2.60.40.740">
    <property type="match status" value="8"/>
</dbReference>
<dbReference type="Pfam" id="PF18962">
    <property type="entry name" value="Por_Secre_tail"/>
    <property type="match status" value="1"/>
</dbReference>
<evidence type="ECO:0000313" key="5">
    <source>
        <dbReference type="Proteomes" id="UP000198336"/>
    </source>
</evidence>
<dbReference type="Proteomes" id="UP000198336">
    <property type="component" value="Unassembled WGS sequence"/>
</dbReference>
<evidence type="ECO:0000313" key="4">
    <source>
        <dbReference type="EMBL" id="OXB00625.1"/>
    </source>
</evidence>
<dbReference type="EMBL" id="MUHA01000009">
    <property type="protein sequence ID" value="OXB00625.1"/>
    <property type="molecule type" value="Genomic_DNA"/>
</dbReference>
<protein>
    <recommendedName>
        <fullName evidence="3">Ig-like domain-containing protein</fullName>
    </recommendedName>
</protein>
<dbReference type="SMART" id="SM00089">
    <property type="entry name" value="PKD"/>
    <property type="match status" value="7"/>
</dbReference>
<dbReference type="Pfam" id="PF13573">
    <property type="entry name" value="SprB"/>
    <property type="match status" value="17"/>
</dbReference>
<dbReference type="NCBIfam" id="TIGR04183">
    <property type="entry name" value="Por_Secre_tail"/>
    <property type="match status" value="1"/>
</dbReference>
<dbReference type="InterPro" id="IPR025667">
    <property type="entry name" value="SprB_repeat"/>
</dbReference>
<proteinExistence type="predicted"/>
<dbReference type="InterPro" id="IPR022409">
    <property type="entry name" value="PKD/Chitinase_dom"/>
</dbReference>
<dbReference type="InterPro" id="IPR043504">
    <property type="entry name" value="Peptidase_S1_PA_chymotrypsin"/>
</dbReference>
<evidence type="ECO:0000259" key="3">
    <source>
        <dbReference type="PROSITE" id="PS50835"/>
    </source>
</evidence>
<dbReference type="RefSeq" id="WP_089053835.1">
    <property type="nucleotide sequence ID" value="NZ_MUHA01000009.1"/>
</dbReference>
<dbReference type="InterPro" id="IPR007110">
    <property type="entry name" value="Ig-like_dom"/>
</dbReference>
<dbReference type="InterPro" id="IPR026444">
    <property type="entry name" value="Secre_tail"/>
</dbReference>